<gene>
    <name evidence="1" type="ORF">BLA29_012693</name>
</gene>
<evidence type="ECO:0000313" key="1">
    <source>
        <dbReference type="EMBL" id="OTF81372.1"/>
    </source>
</evidence>
<dbReference type="OrthoDB" id="3200163at2759"/>
<protein>
    <submittedName>
        <fullName evidence="1">Uncharacterized protein</fullName>
    </submittedName>
</protein>
<sequence length="125" mass="14829">SRPRLRDHYQSHRLSYWLNLIPHLLQDQYNHHLINRKQYSGISNSNNHNHHHSDHQDVNDLIDVDSDIGYRYIRHHLLDNFDDENSYDGPVRQITFDKNGQRLYSEITGSGGVIGFVVHLAHYFE</sequence>
<dbReference type="Proteomes" id="UP000194236">
    <property type="component" value="Unassembled WGS sequence"/>
</dbReference>
<proteinExistence type="predicted"/>
<dbReference type="AlphaFoldDB" id="A0A1Y3BKN1"/>
<dbReference type="EMBL" id="MUJZ01014041">
    <property type="protein sequence ID" value="OTF81372.1"/>
    <property type="molecule type" value="Genomic_DNA"/>
</dbReference>
<evidence type="ECO:0000313" key="2">
    <source>
        <dbReference type="Proteomes" id="UP000194236"/>
    </source>
</evidence>
<keyword evidence="2" id="KW-1185">Reference proteome</keyword>
<name>A0A1Y3BKN1_EURMA</name>
<organism evidence="1 2">
    <name type="scientific">Euroglyphus maynei</name>
    <name type="common">Mayne's house dust mite</name>
    <dbReference type="NCBI Taxonomy" id="6958"/>
    <lineage>
        <taxon>Eukaryota</taxon>
        <taxon>Metazoa</taxon>
        <taxon>Ecdysozoa</taxon>
        <taxon>Arthropoda</taxon>
        <taxon>Chelicerata</taxon>
        <taxon>Arachnida</taxon>
        <taxon>Acari</taxon>
        <taxon>Acariformes</taxon>
        <taxon>Sarcoptiformes</taxon>
        <taxon>Astigmata</taxon>
        <taxon>Psoroptidia</taxon>
        <taxon>Analgoidea</taxon>
        <taxon>Pyroglyphidae</taxon>
        <taxon>Pyroglyphinae</taxon>
        <taxon>Euroglyphus</taxon>
    </lineage>
</organism>
<feature type="non-terminal residue" evidence="1">
    <location>
        <position position="1"/>
    </location>
</feature>
<comment type="caution">
    <text evidence="1">The sequence shown here is derived from an EMBL/GenBank/DDBJ whole genome shotgun (WGS) entry which is preliminary data.</text>
</comment>
<accession>A0A1Y3BKN1</accession>
<reference evidence="1 2" key="1">
    <citation type="submission" date="2017-03" db="EMBL/GenBank/DDBJ databases">
        <title>Genome Survey of Euroglyphus maynei.</title>
        <authorList>
            <person name="Arlian L.G."/>
            <person name="Morgan M.S."/>
            <person name="Rider S.D."/>
        </authorList>
    </citation>
    <scope>NUCLEOTIDE SEQUENCE [LARGE SCALE GENOMIC DNA]</scope>
    <source>
        <strain evidence="1">Arlian Lab</strain>
        <tissue evidence="1">Whole body</tissue>
    </source>
</reference>